<dbReference type="GO" id="GO:0016020">
    <property type="term" value="C:membrane"/>
    <property type="evidence" value="ECO:0007669"/>
    <property type="project" value="UniProtKB-SubCell"/>
</dbReference>
<keyword evidence="8 12" id="KW-1133">Transmembrane helix</keyword>
<keyword evidence="15" id="KW-1185">Reference proteome</keyword>
<evidence type="ECO:0000256" key="7">
    <source>
        <dbReference type="ARBA" id="ARBA00022982"/>
    </source>
</evidence>
<feature type="transmembrane region" description="Helical" evidence="12">
    <location>
        <begin position="54"/>
        <end position="77"/>
    </location>
</feature>
<feature type="transmembrane region" description="Helical" evidence="12">
    <location>
        <begin position="173"/>
        <end position="193"/>
    </location>
</feature>
<reference evidence="14" key="1">
    <citation type="submission" date="2022-01" db="EMBL/GenBank/DDBJ databases">
        <authorList>
            <person name="King R."/>
        </authorList>
    </citation>
    <scope>NUCLEOTIDE SEQUENCE</scope>
</reference>
<sequence length="235" mass="26762">MDLESEISNSNSRSDLGKFAENVTRFSLNYLTRFGIAGVVVYSCWIAIVNYNYWFSWHVILCTFGYLPLMAESLMLFTGDELWSRQMTRTAKYTIHGIIVSIGTVMIIAGNGLVFHYISPGFHLNTVHGITGLVSMILIIVAIPVGLMIKYYRELQSYVPIIRPIWYKGLHNVLGVLGYIIGIISLCFAYYTHWFVYYTQYESRLVALIVTVLATAWTLNGAIVSMWYQIKTICS</sequence>
<dbReference type="Proteomes" id="UP001152799">
    <property type="component" value="Chromosome 11"/>
</dbReference>
<protein>
    <recommendedName>
        <fullName evidence="11">ascorbate ferrireductase (transmembrane)</fullName>
        <ecNumber evidence="11">7.2.1.3</ecNumber>
    </recommendedName>
</protein>
<feature type="transmembrane region" description="Helical" evidence="12">
    <location>
        <begin position="30"/>
        <end position="48"/>
    </location>
</feature>
<name>A0A9N9MIB4_9CUCU</name>
<dbReference type="EMBL" id="OU892287">
    <property type="protein sequence ID" value="CAG9762393.1"/>
    <property type="molecule type" value="Genomic_DNA"/>
</dbReference>
<gene>
    <name evidence="14" type="ORF">CEUTPL_LOCUS3073</name>
</gene>
<evidence type="ECO:0000256" key="11">
    <source>
        <dbReference type="ARBA" id="ARBA00024225"/>
    </source>
</evidence>
<dbReference type="Pfam" id="PF03188">
    <property type="entry name" value="Cytochrom_B561"/>
    <property type="match status" value="1"/>
</dbReference>
<evidence type="ECO:0000256" key="12">
    <source>
        <dbReference type="SAM" id="Phobius"/>
    </source>
</evidence>
<keyword evidence="6" id="KW-0479">Metal-binding</keyword>
<feature type="transmembrane region" description="Helical" evidence="12">
    <location>
        <begin position="205"/>
        <end position="228"/>
    </location>
</feature>
<feature type="transmembrane region" description="Helical" evidence="12">
    <location>
        <begin position="130"/>
        <end position="152"/>
    </location>
</feature>
<dbReference type="PANTHER" id="PTHR15422:SF43">
    <property type="entry name" value="ASCORBATE FERRIREDUCTASE (TRANSMEMBRANE)"/>
    <property type="match status" value="1"/>
</dbReference>
<evidence type="ECO:0000256" key="6">
    <source>
        <dbReference type="ARBA" id="ARBA00022723"/>
    </source>
</evidence>
<dbReference type="InterPro" id="IPR045150">
    <property type="entry name" value="CYB561D1/2"/>
</dbReference>
<dbReference type="InterPro" id="IPR006593">
    <property type="entry name" value="Cyt_b561/ferric_Rdtase_TM"/>
</dbReference>
<dbReference type="OrthoDB" id="432881at2759"/>
<keyword evidence="5 12" id="KW-0812">Transmembrane</keyword>
<proteinExistence type="predicted"/>
<dbReference type="GO" id="GO:0046872">
    <property type="term" value="F:metal ion binding"/>
    <property type="evidence" value="ECO:0007669"/>
    <property type="project" value="UniProtKB-KW"/>
</dbReference>
<evidence type="ECO:0000256" key="8">
    <source>
        <dbReference type="ARBA" id="ARBA00022989"/>
    </source>
</evidence>
<comment type="subcellular location">
    <subcellularLocation>
        <location evidence="2">Membrane</location>
        <topology evidence="2">Multi-pass membrane protein</topology>
    </subcellularLocation>
</comment>
<dbReference type="GO" id="GO:0140571">
    <property type="term" value="F:transmembrane ascorbate ferrireductase activity"/>
    <property type="evidence" value="ECO:0007669"/>
    <property type="project" value="UniProtKB-EC"/>
</dbReference>
<keyword evidence="7" id="KW-0249">Electron transport</keyword>
<organism evidence="14 15">
    <name type="scientific">Ceutorhynchus assimilis</name>
    <name type="common">cabbage seed weevil</name>
    <dbReference type="NCBI Taxonomy" id="467358"/>
    <lineage>
        <taxon>Eukaryota</taxon>
        <taxon>Metazoa</taxon>
        <taxon>Ecdysozoa</taxon>
        <taxon>Arthropoda</taxon>
        <taxon>Hexapoda</taxon>
        <taxon>Insecta</taxon>
        <taxon>Pterygota</taxon>
        <taxon>Neoptera</taxon>
        <taxon>Endopterygota</taxon>
        <taxon>Coleoptera</taxon>
        <taxon>Polyphaga</taxon>
        <taxon>Cucujiformia</taxon>
        <taxon>Curculionidae</taxon>
        <taxon>Ceutorhynchinae</taxon>
        <taxon>Ceutorhynchus</taxon>
    </lineage>
</organism>
<evidence type="ECO:0000259" key="13">
    <source>
        <dbReference type="PROSITE" id="PS50939"/>
    </source>
</evidence>
<keyword evidence="3" id="KW-0813">Transport</keyword>
<evidence type="ECO:0000256" key="1">
    <source>
        <dbReference type="ARBA" id="ARBA00001970"/>
    </source>
</evidence>
<keyword evidence="4" id="KW-0349">Heme</keyword>
<dbReference type="EC" id="7.2.1.3" evidence="11"/>
<dbReference type="SMART" id="SM00665">
    <property type="entry name" value="B561"/>
    <property type="match status" value="1"/>
</dbReference>
<dbReference type="Gene3D" id="1.20.120.1770">
    <property type="match status" value="1"/>
</dbReference>
<evidence type="ECO:0000256" key="4">
    <source>
        <dbReference type="ARBA" id="ARBA00022617"/>
    </source>
</evidence>
<evidence type="ECO:0000256" key="10">
    <source>
        <dbReference type="ARBA" id="ARBA00023136"/>
    </source>
</evidence>
<accession>A0A9N9MIB4</accession>
<evidence type="ECO:0000313" key="14">
    <source>
        <dbReference type="EMBL" id="CAG9762393.1"/>
    </source>
</evidence>
<evidence type="ECO:0000256" key="9">
    <source>
        <dbReference type="ARBA" id="ARBA00023004"/>
    </source>
</evidence>
<dbReference type="GO" id="GO:0140575">
    <property type="term" value="F:transmembrane monodehydroascorbate reductase activity"/>
    <property type="evidence" value="ECO:0007669"/>
    <property type="project" value="InterPro"/>
</dbReference>
<evidence type="ECO:0000256" key="2">
    <source>
        <dbReference type="ARBA" id="ARBA00004141"/>
    </source>
</evidence>
<feature type="domain" description="Cytochrome b561" evidence="13">
    <location>
        <begin position="22"/>
        <end position="229"/>
    </location>
</feature>
<evidence type="ECO:0000256" key="3">
    <source>
        <dbReference type="ARBA" id="ARBA00022448"/>
    </source>
</evidence>
<dbReference type="PANTHER" id="PTHR15422">
    <property type="entry name" value="OS05G0565100 PROTEIN"/>
    <property type="match status" value="1"/>
</dbReference>
<dbReference type="PROSITE" id="PS50939">
    <property type="entry name" value="CYTOCHROME_B561"/>
    <property type="match status" value="1"/>
</dbReference>
<evidence type="ECO:0000313" key="15">
    <source>
        <dbReference type="Proteomes" id="UP001152799"/>
    </source>
</evidence>
<dbReference type="AlphaFoldDB" id="A0A9N9MIB4"/>
<evidence type="ECO:0000256" key="5">
    <source>
        <dbReference type="ARBA" id="ARBA00022692"/>
    </source>
</evidence>
<feature type="transmembrane region" description="Helical" evidence="12">
    <location>
        <begin position="98"/>
        <end position="118"/>
    </location>
</feature>
<keyword evidence="10 12" id="KW-0472">Membrane</keyword>
<keyword evidence="9" id="KW-0408">Iron</keyword>
<comment type="cofactor">
    <cofactor evidence="1">
        <name>heme b</name>
        <dbReference type="ChEBI" id="CHEBI:60344"/>
    </cofactor>
</comment>